<name>A0A9N9T889_DIABA</name>
<reference evidence="1" key="1">
    <citation type="submission" date="2022-01" db="EMBL/GenBank/DDBJ databases">
        <authorList>
            <person name="King R."/>
        </authorList>
    </citation>
    <scope>NUCLEOTIDE SEQUENCE</scope>
</reference>
<dbReference type="Proteomes" id="UP001153709">
    <property type="component" value="Chromosome 7"/>
</dbReference>
<evidence type="ECO:0000313" key="1">
    <source>
        <dbReference type="EMBL" id="CAG9837632.1"/>
    </source>
</evidence>
<dbReference type="OrthoDB" id="7700357at2759"/>
<protein>
    <submittedName>
        <fullName evidence="1">Uncharacterized protein</fullName>
    </submittedName>
</protein>
<dbReference type="EMBL" id="OU898282">
    <property type="protein sequence ID" value="CAG9837632.1"/>
    <property type="molecule type" value="Genomic_DNA"/>
</dbReference>
<keyword evidence="2" id="KW-1185">Reference proteome</keyword>
<gene>
    <name evidence="1" type="ORF">DIABBA_LOCUS10600</name>
</gene>
<sequence length="62" mass="7503">MHLDRRLTWKKHIFTKRQQLGLKLSKIYWFIGKRSQLNLYNKILVSNGGKGNKNNQYFNHID</sequence>
<accession>A0A9N9T889</accession>
<organism evidence="1 2">
    <name type="scientific">Diabrotica balteata</name>
    <name type="common">Banded cucumber beetle</name>
    <dbReference type="NCBI Taxonomy" id="107213"/>
    <lineage>
        <taxon>Eukaryota</taxon>
        <taxon>Metazoa</taxon>
        <taxon>Ecdysozoa</taxon>
        <taxon>Arthropoda</taxon>
        <taxon>Hexapoda</taxon>
        <taxon>Insecta</taxon>
        <taxon>Pterygota</taxon>
        <taxon>Neoptera</taxon>
        <taxon>Endopterygota</taxon>
        <taxon>Coleoptera</taxon>
        <taxon>Polyphaga</taxon>
        <taxon>Cucujiformia</taxon>
        <taxon>Chrysomeloidea</taxon>
        <taxon>Chrysomelidae</taxon>
        <taxon>Galerucinae</taxon>
        <taxon>Diabroticina</taxon>
        <taxon>Diabroticites</taxon>
        <taxon>Diabrotica</taxon>
    </lineage>
</organism>
<evidence type="ECO:0000313" key="2">
    <source>
        <dbReference type="Proteomes" id="UP001153709"/>
    </source>
</evidence>
<dbReference type="AlphaFoldDB" id="A0A9N9T889"/>
<proteinExistence type="predicted"/>